<keyword evidence="1" id="KW-0472">Membrane</keyword>
<comment type="caution">
    <text evidence="2">The sequence shown here is derived from an EMBL/GenBank/DDBJ whole genome shotgun (WGS) entry which is preliminary data.</text>
</comment>
<name>A0A5C8K5E9_9BACT</name>
<dbReference type="PROSITE" id="PS51257">
    <property type="entry name" value="PROKAR_LIPOPROTEIN"/>
    <property type="match status" value="1"/>
</dbReference>
<evidence type="ECO:0008006" key="4">
    <source>
        <dbReference type="Google" id="ProtNLM"/>
    </source>
</evidence>
<dbReference type="RefSeq" id="WP_147921934.1">
    <property type="nucleotide sequence ID" value="NZ_VRTY01000039.1"/>
</dbReference>
<keyword evidence="1" id="KW-1133">Transmembrane helix</keyword>
<dbReference type="AlphaFoldDB" id="A0A5C8K5E9"/>
<dbReference type="OrthoDB" id="2062758at2"/>
<gene>
    <name evidence="2" type="ORF">FVR03_11690</name>
</gene>
<proteinExistence type="predicted"/>
<keyword evidence="3" id="KW-1185">Reference proteome</keyword>
<reference evidence="2 3" key="1">
    <citation type="submission" date="2019-08" db="EMBL/GenBank/DDBJ databases">
        <authorList>
            <person name="Shi S."/>
        </authorList>
    </citation>
    <scope>NUCLEOTIDE SEQUENCE [LARGE SCALE GENOMIC DNA]</scope>
    <source>
        <strain evidence="2 3">GY10130</strain>
    </source>
</reference>
<dbReference type="EMBL" id="VRTY01000039">
    <property type="protein sequence ID" value="TXK45847.1"/>
    <property type="molecule type" value="Genomic_DNA"/>
</dbReference>
<keyword evidence="1" id="KW-0812">Transmembrane</keyword>
<evidence type="ECO:0000313" key="2">
    <source>
        <dbReference type="EMBL" id="TXK45847.1"/>
    </source>
</evidence>
<evidence type="ECO:0000256" key="1">
    <source>
        <dbReference type="SAM" id="Phobius"/>
    </source>
</evidence>
<accession>A0A5C8K5E9</accession>
<organism evidence="2 3">
    <name type="scientific">Pontibacter qinzhouensis</name>
    <dbReference type="NCBI Taxonomy" id="2603253"/>
    <lineage>
        <taxon>Bacteria</taxon>
        <taxon>Pseudomonadati</taxon>
        <taxon>Bacteroidota</taxon>
        <taxon>Cytophagia</taxon>
        <taxon>Cytophagales</taxon>
        <taxon>Hymenobacteraceae</taxon>
        <taxon>Pontibacter</taxon>
    </lineage>
</organism>
<feature type="transmembrane region" description="Helical" evidence="1">
    <location>
        <begin position="12"/>
        <end position="32"/>
    </location>
</feature>
<sequence>MKLNNVSLNASTKLVLSMLIGAISGYLFYAFYGCDGSCMISSSPLNSTLYGTAAGAILSRRFAAKK</sequence>
<dbReference type="Proteomes" id="UP000321926">
    <property type="component" value="Unassembled WGS sequence"/>
</dbReference>
<evidence type="ECO:0000313" key="3">
    <source>
        <dbReference type="Proteomes" id="UP000321926"/>
    </source>
</evidence>
<protein>
    <recommendedName>
        <fullName evidence="4">YtxH domain-containing protein</fullName>
    </recommendedName>
</protein>